<feature type="binding site" evidence="12">
    <location>
        <position position="81"/>
    </location>
    <ligand>
        <name>anthranilate</name>
        <dbReference type="ChEBI" id="CHEBI:16567"/>
        <label>1</label>
    </ligand>
</feature>
<dbReference type="InterPro" id="IPR005940">
    <property type="entry name" value="Anthranilate_Pribosyl_Tfrase"/>
</dbReference>
<feature type="binding site" evidence="12">
    <location>
        <begin position="109"/>
        <end position="117"/>
    </location>
    <ligand>
        <name>5-phospho-alpha-D-ribose 1-diphosphate</name>
        <dbReference type="ChEBI" id="CHEBI:58017"/>
    </ligand>
</feature>
<dbReference type="RefSeq" id="WP_015257222.1">
    <property type="nucleotide sequence ID" value="NC_019902.2"/>
</dbReference>
<feature type="binding site" evidence="12">
    <location>
        <position position="167"/>
    </location>
    <ligand>
        <name>anthranilate</name>
        <dbReference type="ChEBI" id="CHEBI:16567"/>
        <label>2</label>
    </ligand>
</feature>
<evidence type="ECO:0000256" key="9">
    <source>
        <dbReference type="ARBA" id="ARBA00023141"/>
    </source>
</evidence>
<evidence type="ECO:0000313" key="16">
    <source>
        <dbReference type="Proteomes" id="UP000010809"/>
    </source>
</evidence>
<evidence type="ECO:0000256" key="3">
    <source>
        <dbReference type="ARBA" id="ARBA00022605"/>
    </source>
</evidence>
<evidence type="ECO:0000256" key="7">
    <source>
        <dbReference type="ARBA" id="ARBA00022822"/>
    </source>
</evidence>
<evidence type="ECO:0000256" key="2">
    <source>
        <dbReference type="ARBA" id="ARBA00011738"/>
    </source>
</evidence>
<keyword evidence="8 12" id="KW-0460">Magnesium</keyword>
<feature type="binding site" evidence="12">
    <location>
        <position position="81"/>
    </location>
    <ligand>
        <name>5-phospho-alpha-D-ribose 1-diphosphate</name>
        <dbReference type="ChEBI" id="CHEBI:58017"/>
    </ligand>
</feature>
<reference evidence="15" key="1">
    <citation type="submission" date="2015-12" db="EMBL/GenBank/DDBJ databases">
        <authorList>
            <person name="Tikhonova T.V."/>
            <person name="Pavlov A.R."/>
            <person name="Beletsky A.V."/>
            <person name="Mardanov A.V."/>
            <person name="Sorokin D.Y."/>
            <person name="Ravin N.V."/>
            <person name="Popov V.O."/>
        </authorList>
    </citation>
    <scope>NUCLEOTIDE SEQUENCE</scope>
    <source>
        <strain evidence="15">DSM 14787</strain>
    </source>
</reference>
<dbReference type="PATRIC" id="fig|1255043.3.peg.359"/>
<comment type="similarity">
    <text evidence="12">Belongs to the anthranilate phosphoribosyltransferase family.</text>
</comment>
<dbReference type="EMBL" id="CP003989">
    <property type="protein sequence ID" value="AGA32067.1"/>
    <property type="molecule type" value="Genomic_DNA"/>
</dbReference>
<dbReference type="SUPFAM" id="SSF52418">
    <property type="entry name" value="Nucleoside phosphorylase/phosphoribosyltransferase catalytic domain"/>
    <property type="match status" value="1"/>
</dbReference>
<evidence type="ECO:0000256" key="10">
    <source>
        <dbReference type="ARBA" id="ARBA00052328"/>
    </source>
</evidence>
<comment type="cofactor">
    <cofactor evidence="12">
        <name>Mg(2+)</name>
        <dbReference type="ChEBI" id="CHEBI:18420"/>
    </cofactor>
    <text evidence="12">Binds 2 magnesium ions per monomer.</text>
</comment>
<feature type="domain" description="Glycosyl transferase family 3 N-terminal" evidence="14">
    <location>
        <begin position="4"/>
        <end position="66"/>
    </location>
</feature>
<dbReference type="InterPro" id="IPR036320">
    <property type="entry name" value="Glycosyl_Trfase_fam3_N_dom_sf"/>
</dbReference>
<evidence type="ECO:0000256" key="11">
    <source>
        <dbReference type="ARBA" id="ARBA00061188"/>
    </source>
</evidence>
<dbReference type="Pfam" id="PF00591">
    <property type="entry name" value="Glycos_transf_3"/>
    <property type="match status" value="1"/>
</dbReference>
<comment type="similarity">
    <text evidence="11">In the C-terminal section; belongs to the anthranilate phosphoribosyltransferase family.</text>
</comment>
<dbReference type="PANTHER" id="PTHR43285">
    <property type="entry name" value="ANTHRANILATE PHOSPHORIBOSYLTRANSFERASE"/>
    <property type="match status" value="1"/>
</dbReference>
<dbReference type="eggNOG" id="COG0547">
    <property type="taxonomic scope" value="Bacteria"/>
</dbReference>
<feature type="binding site" evidence="12">
    <location>
        <position position="227"/>
    </location>
    <ligand>
        <name>Mg(2+)</name>
        <dbReference type="ChEBI" id="CHEBI:18420"/>
        <label>1</label>
    </ligand>
</feature>
<dbReference type="Proteomes" id="UP000010809">
    <property type="component" value="Chromosome"/>
</dbReference>
<dbReference type="InterPro" id="IPR017459">
    <property type="entry name" value="Glycosyl_Trfase_fam3_N_dom"/>
</dbReference>
<organism evidence="15 16">
    <name type="scientific">Thioalkalivibrio nitratireducens (strain DSM 14787 / UNIQEM 213 / ALEN2)</name>
    <dbReference type="NCBI Taxonomy" id="1255043"/>
    <lineage>
        <taxon>Bacteria</taxon>
        <taxon>Pseudomonadati</taxon>
        <taxon>Pseudomonadota</taxon>
        <taxon>Gammaproteobacteria</taxon>
        <taxon>Chromatiales</taxon>
        <taxon>Ectothiorhodospiraceae</taxon>
        <taxon>Thioalkalivibrio</taxon>
    </lineage>
</organism>
<comment type="catalytic activity">
    <reaction evidence="10 12">
        <text>N-(5-phospho-beta-D-ribosyl)anthranilate + diphosphate = 5-phospho-alpha-D-ribose 1-diphosphate + anthranilate</text>
        <dbReference type="Rhea" id="RHEA:11768"/>
        <dbReference type="ChEBI" id="CHEBI:16567"/>
        <dbReference type="ChEBI" id="CHEBI:18277"/>
        <dbReference type="ChEBI" id="CHEBI:33019"/>
        <dbReference type="ChEBI" id="CHEBI:58017"/>
        <dbReference type="EC" id="2.4.2.18"/>
    </reaction>
</comment>
<feature type="binding site" evidence="12">
    <location>
        <begin position="84"/>
        <end position="85"/>
    </location>
    <ligand>
        <name>5-phospho-alpha-D-ribose 1-diphosphate</name>
        <dbReference type="ChEBI" id="CHEBI:58017"/>
    </ligand>
</feature>
<dbReference type="Pfam" id="PF02885">
    <property type="entry name" value="Glycos_trans_3N"/>
    <property type="match status" value="1"/>
</dbReference>
<dbReference type="GO" id="GO:0000162">
    <property type="term" value="P:L-tryptophan biosynthetic process"/>
    <property type="evidence" value="ECO:0007669"/>
    <property type="project" value="UniProtKB-UniRule"/>
</dbReference>
<keyword evidence="6 12" id="KW-0479">Metal-binding</keyword>
<feature type="binding site" evidence="12">
    <location>
        <position position="227"/>
    </location>
    <ligand>
        <name>Mg(2+)</name>
        <dbReference type="ChEBI" id="CHEBI:18420"/>
        <label>2</label>
    </ligand>
</feature>
<evidence type="ECO:0000259" key="13">
    <source>
        <dbReference type="Pfam" id="PF00591"/>
    </source>
</evidence>
<evidence type="ECO:0000256" key="4">
    <source>
        <dbReference type="ARBA" id="ARBA00022676"/>
    </source>
</evidence>
<comment type="caution">
    <text evidence="12">Lacks conserved residue(s) required for the propagation of feature annotation.</text>
</comment>
<comment type="subunit">
    <text evidence="2 12">Homodimer.</text>
</comment>
<sequence>MTIQEAIAALIERKNLDAGAMTSVMRTVMTGQATPAQIGALLVALRMKGETPDEIVAAARVMRELATRVQVPTDGLVDTCGTGGDASGTFNVSTASALVAAAAGARVAKHGNRSVSSRSGSADVLESLGVRLGIAFEGVAACIERLGVGFLFAPAHHGAMRHAIGPRRELGVRTVFNVLGPLTNPAGAPNQVLGVFDAQWLRPLAEALQMLGSRHVLVVHAEDGLDEISIAAPTRVAELRDGVIREYTLVPEDLGLERAPLDSIRVDSVDASAAMIRSVLAGDPGAARDIVLMNAGAALYVGGYAASHAQGVAQAAEAIDSGAASERLRQLVELTQGLPEWQA</sequence>
<comment type="pathway">
    <text evidence="1 12">Amino-acid biosynthesis; L-tryptophan biosynthesis; L-tryptophan from chorismate: step 2/5.</text>
</comment>
<feature type="domain" description="Glycosyl transferase family 3" evidence="13">
    <location>
        <begin position="75"/>
        <end position="324"/>
    </location>
</feature>
<keyword evidence="16" id="KW-1185">Reference proteome</keyword>
<dbReference type="GO" id="GO:0004048">
    <property type="term" value="F:anthranilate phosphoribosyltransferase activity"/>
    <property type="evidence" value="ECO:0007669"/>
    <property type="project" value="UniProtKB-UniRule"/>
</dbReference>
<dbReference type="Gene3D" id="1.20.970.10">
    <property type="entry name" value="Transferase, Pyrimidine Nucleoside Phosphorylase, Chain C"/>
    <property type="match status" value="1"/>
</dbReference>
<feature type="binding site" evidence="12">
    <location>
        <position position="226"/>
    </location>
    <ligand>
        <name>Mg(2+)</name>
        <dbReference type="ChEBI" id="CHEBI:18420"/>
        <label>2</label>
    </ligand>
</feature>
<feature type="binding site" evidence="12">
    <location>
        <position position="89"/>
    </location>
    <ligand>
        <name>5-phospho-alpha-D-ribose 1-diphosphate</name>
        <dbReference type="ChEBI" id="CHEBI:58017"/>
    </ligand>
</feature>
<evidence type="ECO:0000256" key="5">
    <source>
        <dbReference type="ARBA" id="ARBA00022679"/>
    </source>
</evidence>
<evidence type="ECO:0000256" key="1">
    <source>
        <dbReference type="ARBA" id="ARBA00004907"/>
    </source>
</evidence>
<keyword evidence="7 12" id="KW-0822">Tryptophan biosynthesis</keyword>
<protein>
    <recommendedName>
        <fullName evidence="12">Anthranilate phosphoribosyltransferase</fullName>
        <ecNumber evidence="12">2.4.2.18</ecNumber>
    </recommendedName>
</protein>
<dbReference type="KEGG" id="tni:TVNIR_0359"/>
<keyword evidence="9 12" id="KW-0057">Aromatic amino acid biosynthesis</keyword>
<keyword evidence="4 12" id="KW-0328">Glycosyltransferase</keyword>
<keyword evidence="5 12" id="KW-0808">Transferase</keyword>
<dbReference type="UniPathway" id="UPA00035">
    <property type="reaction ID" value="UER00041"/>
</dbReference>
<keyword evidence="3 12" id="KW-0028">Amino-acid biosynthesis</keyword>
<dbReference type="Gene3D" id="3.40.1030.10">
    <property type="entry name" value="Nucleoside phosphorylase/phosphoribosyltransferase catalytic domain"/>
    <property type="match status" value="1"/>
</dbReference>
<dbReference type="STRING" id="1255043.TVNIR_0359"/>
<evidence type="ECO:0000256" key="6">
    <source>
        <dbReference type="ARBA" id="ARBA00022723"/>
    </source>
</evidence>
<dbReference type="GO" id="GO:0000287">
    <property type="term" value="F:magnesium ion binding"/>
    <property type="evidence" value="ECO:0007669"/>
    <property type="project" value="UniProtKB-UniRule"/>
</dbReference>
<feature type="binding site" evidence="12">
    <location>
        <begin position="91"/>
        <end position="94"/>
    </location>
    <ligand>
        <name>5-phospho-alpha-D-ribose 1-diphosphate</name>
        <dbReference type="ChEBI" id="CHEBI:58017"/>
    </ligand>
</feature>
<dbReference type="FunFam" id="3.40.1030.10:FF:000002">
    <property type="entry name" value="Anthranilate phosphoribosyltransferase"/>
    <property type="match status" value="1"/>
</dbReference>
<dbReference type="PANTHER" id="PTHR43285:SF2">
    <property type="entry name" value="ANTHRANILATE PHOSPHORIBOSYLTRANSFERASE"/>
    <property type="match status" value="1"/>
</dbReference>
<dbReference type="AlphaFoldDB" id="L0DSU6"/>
<accession>L0DSU6</accession>
<gene>
    <name evidence="15" type="primary">trpD [H]</name>
    <name evidence="12" type="synonym">trpD</name>
    <name evidence="15" type="ordered locus">TVNIR_0359</name>
</gene>
<dbReference type="HOGENOM" id="CLU_034315_2_1_6"/>
<feature type="binding site" evidence="12">
    <location>
        <position position="93"/>
    </location>
    <ligand>
        <name>Mg(2+)</name>
        <dbReference type="ChEBI" id="CHEBI:18420"/>
        <label>1</label>
    </ligand>
</feature>
<proteinExistence type="inferred from homology"/>
<dbReference type="SUPFAM" id="SSF47648">
    <property type="entry name" value="Nucleoside phosphorylase/phosphoribosyltransferase N-terminal domain"/>
    <property type="match status" value="1"/>
</dbReference>
<dbReference type="InterPro" id="IPR000312">
    <property type="entry name" value="Glycosyl_Trfase_fam3"/>
</dbReference>
<evidence type="ECO:0000259" key="14">
    <source>
        <dbReference type="Pfam" id="PF02885"/>
    </source>
</evidence>
<dbReference type="FunFam" id="1.20.970.10:FF:000006">
    <property type="entry name" value="Anthranilate phosphoribosyltransferase"/>
    <property type="match status" value="1"/>
</dbReference>
<feature type="binding site" evidence="12">
    <location>
        <position position="121"/>
    </location>
    <ligand>
        <name>5-phospho-alpha-D-ribose 1-diphosphate</name>
        <dbReference type="ChEBI" id="CHEBI:58017"/>
    </ligand>
</feature>
<evidence type="ECO:0000313" key="15">
    <source>
        <dbReference type="EMBL" id="AGA32067.1"/>
    </source>
</evidence>
<name>L0DSU6_THIND</name>
<evidence type="ECO:0000256" key="12">
    <source>
        <dbReference type="HAMAP-Rule" id="MF_00211"/>
    </source>
</evidence>
<dbReference type="HAMAP" id="MF_00211">
    <property type="entry name" value="TrpD"/>
    <property type="match status" value="1"/>
</dbReference>
<dbReference type="OrthoDB" id="9806430at2"/>
<dbReference type="EC" id="2.4.2.18" evidence="12"/>
<dbReference type="GO" id="GO:0005829">
    <property type="term" value="C:cytosol"/>
    <property type="evidence" value="ECO:0007669"/>
    <property type="project" value="TreeGrafter"/>
</dbReference>
<dbReference type="InterPro" id="IPR035902">
    <property type="entry name" value="Nuc_phospho_transferase"/>
</dbReference>
<feature type="binding site" evidence="12">
    <location>
        <position position="112"/>
    </location>
    <ligand>
        <name>anthranilate</name>
        <dbReference type="ChEBI" id="CHEBI:16567"/>
        <label>1</label>
    </ligand>
</feature>
<dbReference type="NCBIfam" id="TIGR01245">
    <property type="entry name" value="trpD"/>
    <property type="match status" value="1"/>
</dbReference>
<comment type="function">
    <text evidence="12">Catalyzes the transfer of the phosphoribosyl group of 5-phosphorylribose-1-pyrophosphate (PRPP) to anthranilate to yield N-(5'-phosphoribosyl)-anthranilate (PRA).</text>
</comment>
<evidence type="ECO:0000256" key="8">
    <source>
        <dbReference type="ARBA" id="ARBA00022842"/>
    </source>
</evidence>